<dbReference type="InterPro" id="IPR036206">
    <property type="entry name" value="ThiamineP_synth_sf"/>
</dbReference>
<proteinExistence type="predicted"/>
<keyword evidence="3" id="KW-1185">Reference proteome</keyword>
<evidence type="ECO:0000259" key="1">
    <source>
        <dbReference type="Pfam" id="PF02581"/>
    </source>
</evidence>
<dbReference type="RefSeq" id="WP_147094381.1">
    <property type="nucleotide sequence ID" value="NZ_BJVC01000007.1"/>
</dbReference>
<dbReference type="Pfam" id="PF02581">
    <property type="entry name" value="TMP-TENI"/>
    <property type="match status" value="1"/>
</dbReference>
<evidence type="ECO:0000313" key="3">
    <source>
        <dbReference type="Proteomes" id="UP000321405"/>
    </source>
</evidence>
<dbReference type="InterPro" id="IPR013785">
    <property type="entry name" value="Aldolase_TIM"/>
</dbReference>
<organism evidence="2 3">
    <name type="scientific">Swaminathania salitolerans</name>
    <dbReference type="NCBI Taxonomy" id="182838"/>
    <lineage>
        <taxon>Bacteria</taxon>
        <taxon>Pseudomonadati</taxon>
        <taxon>Pseudomonadota</taxon>
        <taxon>Alphaproteobacteria</taxon>
        <taxon>Acetobacterales</taxon>
        <taxon>Acetobacteraceae</taxon>
        <taxon>Swaminathania</taxon>
    </lineage>
</organism>
<protein>
    <submittedName>
        <fullName evidence="2">Thiamine-phosphate synthase</fullName>
    </submittedName>
</protein>
<dbReference type="CDD" id="cd00564">
    <property type="entry name" value="TMP_TenI"/>
    <property type="match status" value="1"/>
</dbReference>
<reference evidence="2 3" key="1">
    <citation type="submission" date="2019-07" db="EMBL/GenBank/DDBJ databases">
        <title>Whole genome shotgun sequence of Swaminathania salitolerans NBRC 104436.</title>
        <authorList>
            <person name="Hosoyama A."/>
            <person name="Uohara A."/>
            <person name="Ohji S."/>
            <person name="Ichikawa N."/>
        </authorList>
    </citation>
    <scope>NUCLEOTIDE SEQUENCE [LARGE SCALE GENOMIC DNA]</scope>
    <source>
        <strain evidence="2 3">NBRC 104436</strain>
    </source>
</reference>
<dbReference type="SUPFAM" id="SSF51391">
    <property type="entry name" value="Thiamin phosphate synthase"/>
    <property type="match status" value="1"/>
</dbReference>
<dbReference type="InterPro" id="IPR022998">
    <property type="entry name" value="ThiamineP_synth_TenI"/>
</dbReference>
<sequence>MLPCELYLIIPPEFDAGSDLDALVSIIRKWHPAALRLDGPDERRAESLVNALRETVQRHDVALILTDLPALAAQTGCDGVHLSGTAARCALARAELGRDLQLGVFCGTSRDDAMIAGELGADYIAVAPDAPDLITWWSQMMELPVIAENVSDADQALAMARAGADFLSIPLDFASEDGAERQLAGILSRLAEEYPE</sequence>
<gene>
    <name evidence="2" type="primary">thiE</name>
    <name evidence="2" type="ORF">SSA02_24820</name>
</gene>
<comment type="caution">
    <text evidence="2">The sequence shown here is derived from an EMBL/GenBank/DDBJ whole genome shotgun (WGS) entry which is preliminary data.</text>
</comment>
<dbReference type="GO" id="GO:0009228">
    <property type="term" value="P:thiamine biosynthetic process"/>
    <property type="evidence" value="ECO:0007669"/>
    <property type="project" value="UniProtKB-KW"/>
</dbReference>
<dbReference type="Gene3D" id="3.20.20.70">
    <property type="entry name" value="Aldolase class I"/>
    <property type="match status" value="1"/>
</dbReference>
<dbReference type="AlphaFoldDB" id="A0A511BSL4"/>
<feature type="domain" description="Thiamine phosphate synthase/TenI" evidence="1">
    <location>
        <begin position="6"/>
        <end position="167"/>
    </location>
</feature>
<dbReference type="OrthoDB" id="7159061at2"/>
<accession>A0A511BSL4</accession>
<name>A0A511BSL4_9PROT</name>
<evidence type="ECO:0000313" key="2">
    <source>
        <dbReference type="EMBL" id="GEL03319.1"/>
    </source>
</evidence>
<dbReference type="Proteomes" id="UP000321405">
    <property type="component" value="Unassembled WGS sequence"/>
</dbReference>
<dbReference type="EMBL" id="BJVC01000007">
    <property type="protein sequence ID" value="GEL03319.1"/>
    <property type="molecule type" value="Genomic_DNA"/>
</dbReference>